<evidence type="ECO:0000313" key="2">
    <source>
        <dbReference type="EMBL" id="CAE4662488.1"/>
    </source>
</evidence>
<reference evidence="2" key="1">
    <citation type="submission" date="2021-01" db="EMBL/GenBank/DDBJ databases">
        <authorList>
            <person name="Corre E."/>
            <person name="Pelletier E."/>
            <person name="Niang G."/>
            <person name="Scheremetjew M."/>
            <person name="Finn R."/>
            <person name="Kale V."/>
            <person name="Holt S."/>
            <person name="Cochrane G."/>
            <person name="Meng A."/>
            <person name="Brown T."/>
            <person name="Cohen L."/>
        </authorList>
    </citation>
    <scope>NUCLEOTIDE SEQUENCE</scope>
    <source>
        <strain evidence="2">CCMP3105</strain>
    </source>
</reference>
<dbReference type="AlphaFoldDB" id="A0A7S4T117"/>
<protein>
    <submittedName>
        <fullName evidence="2">Uncharacterized protein</fullName>
    </submittedName>
</protein>
<dbReference type="EMBL" id="HBNR01084851">
    <property type="protein sequence ID" value="CAE4662488.1"/>
    <property type="molecule type" value="Transcribed_RNA"/>
</dbReference>
<feature type="region of interest" description="Disordered" evidence="1">
    <location>
        <begin position="97"/>
        <end position="123"/>
    </location>
</feature>
<proteinExistence type="predicted"/>
<feature type="compositionally biased region" description="Pro residues" evidence="1">
    <location>
        <begin position="493"/>
        <end position="509"/>
    </location>
</feature>
<feature type="region of interest" description="Disordered" evidence="1">
    <location>
        <begin position="412"/>
        <end position="509"/>
    </location>
</feature>
<feature type="compositionally biased region" description="Basic and acidic residues" evidence="1">
    <location>
        <begin position="99"/>
        <end position="109"/>
    </location>
</feature>
<organism evidence="2">
    <name type="scientific">Alexandrium monilatum</name>
    <dbReference type="NCBI Taxonomy" id="311494"/>
    <lineage>
        <taxon>Eukaryota</taxon>
        <taxon>Sar</taxon>
        <taxon>Alveolata</taxon>
        <taxon>Dinophyceae</taxon>
        <taxon>Gonyaulacales</taxon>
        <taxon>Pyrocystaceae</taxon>
        <taxon>Alexandrium</taxon>
    </lineage>
</organism>
<sequence length="645" mass="68301">MTAPGTPNLGPMAGVGGDFPPARRRVGSIGGSAWQLVEVSNVKAAAVRSHPPSPSVPLLRTPPSHPLSAPAMDDEDAMMPAAAVASDWADWLDEEEATADVHREPEAAWRRPRRSSRKNEEEEDGFDSSYFVGDWLDNLGHKILVVPGNPSRGPRGRRGGGGGRFSFLATLTKFGVPDKRFNISRDRGRQRWTCGNGVLVGEESGMEVLVWRAGDGRMSTWSRAPPEGPVYFDAPPESAQGPGYFGPEDTGPPAGPVYFDAPPEDHTHAQPQGPPVYFDPPPGVSPEEHDDVVGTTQLPSWVQLPPGTTPPAGSFYFVMQELQLPAGEQSQELPLETTDVEQDSAAAAAGPDDTEVVLAEPQDLSEGAAPASAGLALNPAAPEFVPGVFSAPSPASVAQGVPGGLSTLSPASLAPGLPRSRAPSSVTSTPALPPAARSRGPSSVTSTPAPSPKLGATAVPSSRWSHSPKMAAAPSPAHRASWGRTPSSSPMLGPLPPPHMGRQVPPPAPPDVEMPEAHPDVQMDGNQLEWSLPDNWGRLRRYPKDFCLTSPMFGVRRCPNMQLAFYPNGSRTAEAGQCTVALMRCPDSAGIKFEFKVNGRSIGPKVCLGRRYLGDYPRPFDDAEESKPSKVAVCMQVLEILGVPD</sequence>
<feature type="region of interest" description="Disordered" evidence="1">
    <location>
        <begin position="48"/>
        <end position="72"/>
    </location>
</feature>
<gene>
    <name evidence="2" type="ORF">AMON00008_LOCUS60742</name>
</gene>
<name>A0A7S4T117_9DINO</name>
<evidence type="ECO:0000256" key="1">
    <source>
        <dbReference type="SAM" id="MobiDB-lite"/>
    </source>
</evidence>
<accession>A0A7S4T117</accession>